<evidence type="ECO:0000313" key="3">
    <source>
        <dbReference type="Proteomes" id="UP000002312"/>
    </source>
</evidence>
<feature type="region of interest" description="Disordered" evidence="1">
    <location>
        <begin position="509"/>
        <end position="533"/>
    </location>
</feature>
<evidence type="ECO:0000313" key="2">
    <source>
        <dbReference type="EMBL" id="ADP36789.1"/>
    </source>
</evidence>
<proteinExistence type="predicted"/>
<dbReference type="EMBL" id="CP001840">
    <property type="protein sequence ID" value="ADP36789.1"/>
    <property type="molecule type" value="Genomic_DNA"/>
</dbReference>
<organism evidence="2 3">
    <name type="scientific">Bifidobacterium bifidum (strain PRL2010)</name>
    <dbReference type="NCBI Taxonomy" id="702459"/>
    <lineage>
        <taxon>Bacteria</taxon>
        <taxon>Bacillati</taxon>
        <taxon>Actinomycetota</taxon>
        <taxon>Actinomycetes</taxon>
        <taxon>Bifidobacteriales</taxon>
        <taxon>Bifidobacteriaceae</taxon>
        <taxon>Bifidobacterium</taxon>
    </lineage>
</organism>
<accession>A0A0H3EEL5</accession>
<dbReference type="OrthoDB" id="3226114at2"/>
<dbReference type="RefSeq" id="WP_003820534.1">
    <property type="nucleotide sequence ID" value="NC_014638.1"/>
</dbReference>
<protein>
    <submittedName>
        <fullName evidence="2">Putative riboflavin-specific deaminase</fullName>
    </submittedName>
</protein>
<sequence>MATSFSMDTIGFLQAINKLERRFEELVSPETMRKVCEDYDRDGTPTPWDHRLYALARDVFACGSWTTNLCAAAMSFNGRLVGECRRFLHGCSETVRKYGISVWLYELLNDSTLALFRDDPSDYMPSLIRMTTVEELMRRPRGRKRFGNRKQRGLAMEEHSTQMHRLAAYTLLNWGADERRSLDIARMLLLYPGIGMCMLREDGDVLRFGAAPDMRYRRVVDYLHERRAQADAEYELHGNQWMSEYMGRHDDEEPAVGEIATADRDAGGCSSKRDGVRGYAEVGDESLCDCESCARIDMEDRLDLLKCERRYMYDVVRLIDAYEKMWDDEPIDVDDRMLALEHNRDVPGEPLWQDVAFLNDLAYSLMGDVMAHDLILGFERRDRKRFDRGVEQLELLTETLVRFGLLSLPIIAFMNGFDEFSRGLDDDYATDGTLYSTSEADIQRLTRRMQKRLDKLSEEEMNAKAHLGESLANIVLARFPDERLARGCALALFRGNPDQYDEVVESMLMRPDDDPGDMGPGDGDDAPLGDVPNDDVLRKLDFDVEELDDDLELAMAVDL</sequence>
<dbReference type="AlphaFoldDB" id="A0A0H3EEL5"/>
<dbReference type="eggNOG" id="ENOG5031DA7">
    <property type="taxonomic scope" value="Bacteria"/>
</dbReference>
<dbReference type="HOGENOM" id="CLU_492347_0_0_11"/>
<dbReference type="KEGG" id="bbp:BBPR_1772"/>
<gene>
    <name evidence="2" type="ordered locus">BBPR_1772</name>
</gene>
<dbReference type="Proteomes" id="UP000002312">
    <property type="component" value="Chromosome"/>
</dbReference>
<evidence type="ECO:0000256" key="1">
    <source>
        <dbReference type="SAM" id="MobiDB-lite"/>
    </source>
</evidence>
<dbReference type="PATRIC" id="fig|702459.3.peg.1830"/>
<name>A0A0H3EEL5_BIFBP</name>
<reference evidence="2 3" key="1">
    <citation type="journal article" date="2010" name="Proc. Natl. Acad. Sci. U.S.A.">
        <title>Genome analysis of Bifidobacterium bifidum PRL2010 reveals metabolic pathways for host-derived glycan foraging.</title>
        <authorList>
            <person name="Turroni F."/>
            <person name="Bottacini F."/>
            <person name="Foroni E."/>
            <person name="Mulder I."/>
            <person name="Kim J.H."/>
            <person name="Zomer A."/>
            <person name="Sanchez B."/>
            <person name="Bidossi A."/>
            <person name="Ferrarini A."/>
            <person name="Giubellini V."/>
            <person name="Delledonne M."/>
            <person name="Henrissat B."/>
            <person name="Coutinho P."/>
            <person name="Oggioni M."/>
            <person name="Fitzgerald G.F."/>
            <person name="Mills D."/>
            <person name="Margolles A."/>
            <person name="Kelly D."/>
            <person name="van Sinderen D."/>
            <person name="Ventura M."/>
        </authorList>
    </citation>
    <scope>NUCLEOTIDE SEQUENCE [LARGE SCALE GENOMIC DNA]</scope>
    <source>
        <strain evidence="2 3">PRL2010</strain>
    </source>
</reference>